<feature type="domain" description="DUF7580" evidence="2">
    <location>
        <begin position="212"/>
        <end position="565"/>
    </location>
</feature>
<dbReference type="EMBL" id="KE721070">
    <property type="protein sequence ID" value="ERF72611.1"/>
    <property type="molecule type" value="Genomic_DNA"/>
</dbReference>
<reference evidence="4" key="1">
    <citation type="journal article" date="2014" name="BMC Genomics">
        <title>Genome characteristics reveal the impact of lichenization on lichen-forming fungus Endocarpon pusillum Hedwig (Verrucariales, Ascomycota).</title>
        <authorList>
            <person name="Wang Y.-Y."/>
            <person name="Liu B."/>
            <person name="Zhang X.-Y."/>
            <person name="Zhou Q.-M."/>
            <person name="Zhang T."/>
            <person name="Li H."/>
            <person name="Yu Y.-F."/>
            <person name="Zhang X.-L."/>
            <person name="Hao X.-Y."/>
            <person name="Wang M."/>
            <person name="Wang L."/>
            <person name="Wei J.-C."/>
        </authorList>
    </citation>
    <scope>NUCLEOTIDE SEQUENCE [LARGE SCALE GENOMIC DNA]</scope>
    <source>
        <strain evidence="4">Z07020 / HMAS-L-300199</strain>
    </source>
</reference>
<protein>
    <recommendedName>
        <fullName evidence="2">DUF7580 domain-containing protein</fullName>
    </recommendedName>
</protein>
<dbReference type="PANTHER" id="PTHR35186:SF4">
    <property type="entry name" value="PRION-INHIBITION AND PROPAGATION HELO DOMAIN-CONTAINING PROTEIN"/>
    <property type="match status" value="1"/>
</dbReference>
<dbReference type="AlphaFoldDB" id="U1GL61"/>
<feature type="chain" id="PRO_5004610174" description="DUF7580 domain-containing protein" evidence="1">
    <location>
        <begin position="22"/>
        <end position="575"/>
    </location>
</feature>
<keyword evidence="1" id="KW-0732">Signal</keyword>
<name>U1GL61_ENDPU</name>
<evidence type="ECO:0000313" key="3">
    <source>
        <dbReference type="EMBL" id="ERF72611.1"/>
    </source>
</evidence>
<dbReference type="PANTHER" id="PTHR35186">
    <property type="entry name" value="ANK_REP_REGION DOMAIN-CONTAINING PROTEIN"/>
    <property type="match status" value="1"/>
</dbReference>
<dbReference type="GeneID" id="19243591"/>
<dbReference type="OMA" id="LCASIQQ"/>
<dbReference type="Proteomes" id="UP000019373">
    <property type="component" value="Unassembled WGS sequence"/>
</dbReference>
<feature type="signal peptide" evidence="1">
    <location>
        <begin position="1"/>
        <end position="21"/>
    </location>
</feature>
<organism evidence="3 4">
    <name type="scientific">Endocarpon pusillum (strain Z07020 / HMAS-L-300199)</name>
    <name type="common">Lichen-forming fungus</name>
    <dbReference type="NCBI Taxonomy" id="1263415"/>
    <lineage>
        <taxon>Eukaryota</taxon>
        <taxon>Fungi</taxon>
        <taxon>Dikarya</taxon>
        <taxon>Ascomycota</taxon>
        <taxon>Pezizomycotina</taxon>
        <taxon>Eurotiomycetes</taxon>
        <taxon>Chaetothyriomycetidae</taxon>
        <taxon>Verrucariales</taxon>
        <taxon>Verrucariaceae</taxon>
        <taxon>Endocarpon</taxon>
    </lineage>
</organism>
<dbReference type="eggNOG" id="ENOG502SK8M">
    <property type="taxonomic scope" value="Eukaryota"/>
</dbReference>
<keyword evidence="4" id="KW-1185">Reference proteome</keyword>
<gene>
    <name evidence="3" type="ORF">EPUS_08747</name>
</gene>
<evidence type="ECO:0000259" key="2">
    <source>
        <dbReference type="Pfam" id="PF24476"/>
    </source>
</evidence>
<sequence>MASGIEVAGVVLAAIPLVISALETYENLLDPTKAFFKYGAELSRATRQLVNYYTSYEQSIRILLTPIADPQELHDMMENTDSELWKDNEIEQALQDRLGTSYRAYIRTVREIESTMTSIAEHLNITGADKITQEGLEAIIAAHPPEIQHGKAPKFEFRKRVNFTMKRQRIKKSLDDLAKSIDQLDTYLEKADKLEEPYKVNRKSKFALPLHLIQQNAARLYDVLSRTWCSAHSTHSAGLLLEQRLVTKKKRGMASRQRGQSSEKCDSNCFGILLLQTPPTKKWLEVEFRIVEALLTEESSSSTVQVVVSTPPTASFSIPKVTLPYADPSQLQVVTNLCSVLQQSRHPWIGFCVDNNGHLRGAYPAQDRSVAYVENGVGLDEILANRTCSLSKEEVYNLSITLTSSLLQLSHTPWLQQTWHKADIFFLRAKDGSAVAVDVKHPYLACEHKSDKIQIVRHNVFSENDSSKLLALGTMLLEICCGQPIENLRRAEDLGPNNEPSELSNLSAARRWLREQKSKGDISFAFYSAILHCLKCFVDPTADLENREFSRTIEEQILAPLEEEQNILLWGPPSR</sequence>
<accession>U1GL61</accession>
<evidence type="ECO:0000313" key="4">
    <source>
        <dbReference type="Proteomes" id="UP000019373"/>
    </source>
</evidence>
<proteinExistence type="predicted"/>
<dbReference type="RefSeq" id="XP_007801747.1">
    <property type="nucleotide sequence ID" value="XM_007803556.1"/>
</dbReference>
<evidence type="ECO:0000256" key="1">
    <source>
        <dbReference type="SAM" id="SignalP"/>
    </source>
</evidence>
<dbReference type="HOGENOM" id="CLU_026305_3_1_1"/>
<dbReference type="Pfam" id="PF24476">
    <property type="entry name" value="DUF7580"/>
    <property type="match status" value="1"/>
</dbReference>
<dbReference type="InterPro" id="IPR056002">
    <property type="entry name" value="DUF7580"/>
</dbReference>
<dbReference type="OrthoDB" id="3565018at2759"/>